<feature type="domain" description="C2H2-type" evidence="12">
    <location>
        <begin position="269"/>
        <end position="296"/>
    </location>
</feature>
<dbReference type="InterPro" id="IPR013087">
    <property type="entry name" value="Znf_C2H2_type"/>
</dbReference>
<feature type="domain" description="C2H2-type" evidence="12">
    <location>
        <begin position="193"/>
        <end position="220"/>
    </location>
</feature>
<dbReference type="PROSITE" id="PS00028">
    <property type="entry name" value="ZINC_FINGER_C2H2_1"/>
    <property type="match status" value="8"/>
</dbReference>
<dbReference type="Gene3D" id="2.170.270.10">
    <property type="entry name" value="SET domain"/>
    <property type="match status" value="1"/>
</dbReference>
<keyword evidence="15" id="KW-1185">Reference proteome</keyword>
<evidence type="ECO:0000256" key="7">
    <source>
        <dbReference type="ARBA" id="ARBA00023125"/>
    </source>
</evidence>
<dbReference type="PROSITE" id="PS50280">
    <property type="entry name" value="SET"/>
    <property type="match status" value="1"/>
</dbReference>
<dbReference type="Pfam" id="PF00096">
    <property type="entry name" value="zf-C2H2"/>
    <property type="match status" value="3"/>
</dbReference>
<dbReference type="SUPFAM" id="SSF82199">
    <property type="entry name" value="SET domain"/>
    <property type="match status" value="1"/>
</dbReference>
<evidence type="ECO:0000256" key="1">
    <source>
        <dbReference type="ARBA" id="ARBA00004123"/>
    </source>
</evidence>
<dbReference type="InterPro" id="IPR001214">
    <property type="entry name" value="SET_dom"/>
</dbReference>
<accession>A0ABN7ARJ2</accession>
<keyword evidence="7" id="KW-0238">DNA-binding</keyword>
<feature type="region of interest" description="Disordered" evidence="11">
    <location>
        <begin position="369"/>
        <end position="395"/>
    </location>
</feature>
<feature type="region of interest" description="Disordered" evidence="11">
    <location>
        <begin position="478"/>
        <end position="504"/>
    </location>
</feature>
<dbReference type="PANTHER" id="PTHR16515:SF49">
    <property type="entry name" value="GASTRULA ZINC FINGER PROTEIN XLCGF49.1-LIKE-RELATED"/>
    <property type="match status" value="1"/>
</dbReference>
<feature type="domain" description="C2H2-type" evidence="12">
    <location>
        <begin position="458"/>
        <end position="486"/>
    </location>
</feature>
<keyword evidence="5" id="KW-0862">Zinc</keyword>
<dbReference type="Proteomes" id="UP001307889">
    <property type="component" value="Chromosome 5"/>
</dbReference>
<evidence type="ECO:0000256" key="4">
    <source>
        <dbReference type="ARBA" id="ARBA00022771"/>
    </source>
</evidence>
<evidence type="ECO:0000256" key="2">
    <source>
        <dbReference type="ARBA" id="ARBA00022723"/>
    </source>
</evidence>
<name>A0ABN7ARJ2_9HEMI</name>
<evidence type="ECO:0000259" key="12">
    <source>
        <dbReference type="PROSITE" id="PS50157"/>
    </source>
</evidence>
<feature type="compositionally biased region" description="Basic and acidic residues" evidence="11">
    <location>
        <begin position="483"/>
        <end position="493"/>
    </location>
</feature>
<gene>
    <name evidence="14" type="ORF">NTJ_07636</name>
</gene>
<sequence>MSCLARNDEEPEIAIYDEPVVCRAKASLPAKFLYIKHCGVKSKRGLGVFAKKEIPRRTLFGPLEGQIVDDDGNRNVDVFHFLVDVDGTFRRVDTSSEFLSNWMMFVKPAESMDEQNLVLQQQGKNLYFCSIRTIKPKEELRVWYGNNYAKSRSIIADRIMCGKKARSSSGNGYSLDPNPSQQPFNLNEFCKRWPCSHCSMVFDSATKLNFHTLTHAADDIEINEQILLQNEEAGFSTAASQFLDLPGSSTDLQGPDALAGPSKRDEKTFQCPICEEIFARVALLKDHVHSHAANGIYTCPTCEKQFSTYKLIRNHIRIYHGERKFFCTTCFKKFPTRDKLKSHKMSHTGVKPFLCSNCGKQFRRRDKLGEHQKRIHQDDGSSPKKPKKARPRKPLVKQVKDGEVVKNGVERLFNCDLCLTAFKRRGMLVNHLATRHPDIVIESVPELKQPIVKMWKDYFCSYCEKVYKSASKRKSHVLKHHPGKEVPCGDRESTSPTVKTTHSGNLSEECGSYTTVPQKCSWCHRQYATRAKLLQHQRQKHLDLMPKSLKEPKKPTQISDTGLLLKEDRQAGQDSSYAEEEVLILENPLEENLSEYESHLGEKLVGEREFIIDAPTLRKVLRDDAISTDCSAETLTDLNQILDTRPDQYFRIVQTSNGISYARPIEVWDPCQPLSPEAPDASLLS</sequence>
<feature type="compositionally biased region" description="Basic and acidic residues" evidence="11">
    <location>
        <begin position="369"/>
        <end position="382"/>
    </location>
</feature>
<evidence type="ECO:0000256" key="5">
    <source>
        <dbReference type="ARBA" id="ARBA00022833"/>
    </source>
</evidence>
<evidence type="ECO:0000256" key="9">
    <source>
        <dbReference type="ARBA" id="ARBA00023242"/>
    </source>
</evidence>
<protein>
    <submittedName>
        <fullName evidence="14">ZnF_C2H2</fullName>
    </submittedName>
</protein>
<evidence type="ECO:0000256" key="10">
    <source>
        <dbReference type="PROSITE-ProRule" id="PRU00042"/>
    </source>
</evidence>
<dbReference type="SUPFAM" id="SSF57667">
    <property type="entry name" value="beta-beta-alpha zinc fingers"/>
    <property type="match status" value="2"/>
</dbReference>
<feature type="domain" description="SET" evidence="13">
    <location>
        <begin position="31"/>
        <end position="145"/>
    </location>
</feature>
<comment type="subcellular location">
    <subcellularLocation>
        <location evidence="1">Nucleus</location>
    </subcellularLocation>
</comment>
<dbReference type="EMBL" id="AP028913">
    <property type="protein sequence ID" value="BES94827.1"/>
    <property type="molecule type" value="Genomic_DNA"/>
</dbReference>
<dbReference type="InterPro" id="IPR036236">
    <property type="entry name" value="Znf_C2H2_sf"/>
</dbReference>
<evidence type="ECO:0000313" key="15">
    <source>
        <dbReference type="Proteomes" id="UP001307889"/>
    </source>
</evidence>
<dbReference type="SMART" id="SM00317">
    <property type="entry name" value="SET"/>
    <property type="match status" value="1"/>
</dbReference>
<feature type="compositionally biased region" description="Polar residues" evidence="11">
    <location>
        <begin position="494"/>
        <end position="504"/>
    </location>
</feature>
<dbReference type="PROSITE" id="PS50157">
    <property type="entry name" value="ZINC_FINGER_C2H2_2"/>
    <property type="match status" value="8"/>
</dbReference>
<dbReference type="SMART" id="SM00355">
    <property type="entry name" value="ZnF_C2H2"/>
    <property type="match status" value="8"/>
</dbReference>
<feature type="domain" description="C2H2-type" evidence="12">
    <location>
        <begin position="518"/>
        <end position="546"/>
    </location>
</feature>
<keyword evidence="9" id="KW-0539">Nucleus</keyword>
<feature type="domain" description="C2H2-type" evidence="12">
    <location>
        <begin position="413"/>
        <end position="436"/>
    </location>
</feature>
<dbReference type="InterPro" id="IPR050331">
    <property type="entry name" value="Zinc_finger"/>
</dbReference>
<keyword evidence="6" id="KW-0805">Transcription regulation</keyword>
<evidence type="ECO:0000256" key="11">
    <source>
        <dbReference type="SAM" id="MobiDB-lite"/>
    </source>
</evidence>
<reference evidence="14 15" key="1">
    <citation type="submission" date="2023-09" db="EMBL/GenBank/DDBJ databases">
        <title>Nesidiocoris tenuis whole genome shotgun sequence.</title>
        <authorList>
            <person name="Shibata T."/>
            <person name="Shimoda M."/>
            <person name="Kobayashi T."/>
            <person name="Uehara T."/>
        </authorList>
    </citation>
    <scope>NUCLEOTIDE SEQUENCE [LARGE SCALE GENOMIC DNA]</scope>
    <source>
        <strain evidence="14 15">Japan</strain>
    </source>
</reference>
<dbReference type="InterPro" id="IPR046341">
    <property type="entry name" value="SET_dom_sf"/>
</dbReference>
<evidence type="ECO:0000313" key="14">
    <source>
        <dbReference type="EMBL" id="BES94827.1"/>
    </source>
</evidence>
<keyword evidence="3" id="KW-0677">Repeat</keyword>
<evidence type="ECO:0000256" key="8">
    <source>
        <dbReference type="ARBA" id="ARBA00023163"/>
    </source>
</evidence>
<evidence type="ECO:0000256" key="3">
    <source>
        <dbReference type="ARBA" id="ARBA00022737"/>
    </source>
</evidence>
<keyword evidence="8" id="KW-0804">Transcription</keyword>
<dbReference type="PANTHER" id="PTHR16515">
    <property type="entry name" value="PR DOMAIN ZINC FINGER PROTEIN"/>
    <property type="match status" value="1"/>
</dbReference>
<dbReference type="Pfam" id="PF21549">
    <property type="entry name" value="PRDM2_PR"/>
    <property type="match status" value="1"/>
</dbReference>
<dbReference type="Gene3D" id="3.30.160.60">
    <property type="entry name" value="Classic Zinc Finger"/>
    <property type="match status" value="4"/>
</dbReference>
<feature type="compositionally biased region" description="Basic residues" evidence="11">
    <location>
        <begin position="384"/>
        <end position="395"/>
    </location>
</feature>
<evidence type="ECO:0000256" key="6">
    <source>
        <dbReference type="ARBA" id="ARBA00023015"/>
    </source>
</evidence>
<feature type="domain" description="C2H2-type" evidence="12">
    <location>
        <begin position="353"/>
        <end position="381"/>
    </location>
</feature>
<organism evidence="14 15">
    <name type="scientific">Nesidiocoris tenuis</name>
    <dbReference type="NCBI Taxonomy" id="355587"/>
    <lineage>
        <taxon>Eukaryota</taxon>
        <taxon>Metazoa</taxon>
        <taxon>Ecdysozoa</taxon>
        <taxon>Arthropoda</taxon>
        <taxon>Hexapoda</taxon>
        <taxon>Insecta</taxon>
        <taxon>Pterygota</taxon>
        <taxon>Neoptera</taxon>
        <taxon>Paraneoptera</taxon>
        <taxon>Hemiptera</taxon>
        <taxon>Heteroptera</taxon>
        <taxon>Panheteroptera</taxon>
        <taxon>Cimicomorpha</taxon>
        <taxon>Miridae</taxon>
        <taxon>Dicyphina</taxon>
        <taxon>Nesidiocoris</taxon>
    </lineage>
</organism>
<keyword evidence="4 10" id="KW-0863">Zinc-finger</keyword>
<keyword evidence="2" id="KW-0479">Metal-binding</keyword>
<feature type="domain" description="C2H2-type" evidence="12">
    <location>
        <begin position="325"/>
        <end position="352"/>
    </location>
</feature>
<evidence type="ECO:0000259" key="13">
    <source>
        <dbReference type="PROSITE" id="PS50280"/>
    </source>
</evidence>
<feature type="domain" description="C2H2-type" evidence="12">
    <location>
        <begin position="297"/>
        <end position="324"/>
    </location>
</feature>
<proteinExistence type="predicted"/>